<accession>A0A1N7CYP7</accession>
<organism evidence="2 3">
    <name type="scientific">Williamsia sterculiae</name>
    <dbReference type="NCBI Taxonomy" id="1344003"/>
    <lineage>
        <taxon>Bacteria</taxon>
        <taxon>Bacillati</taxon>
        <taxon>Actinomycetota</taxon>
        <taxon>Actinomycetes</taxon>
        <taxon>Mycobacteriales</taxon>
        <taxon>Nocardiaceae</taxon>
        <taxon>Williamsia</taxon>
    </lineage>
</organism>
<protein>
    <submittedName>
        <fullName evidence="2">Uncharacterized protein</fullName>
    </submittedName>
</protein>
<sequence length="90" mass="9833">MLHGPYPFVGTVLALLVLCTLWSLIRPSVTAAAVTLLLAVVWLPVNEPVEGAVLLVLTPTHGITQADLISVMAVAVVGVRLWWVRRRRRV</sequence>
<dbReference type="RefSeq" id="WP_076476053.1">
    <property type="nucleotide sequence ID" value="NZ_FTNT01000001.1"/>
</dbReference>
<dbReference type="EMBL" id="FTNT01000001">
    <property type="protein sequence ID" value="SIR68713.1"/>
    <property type="molecule type" value="Genomic_DNA"/>
</dbReference>
<feature type="transmembrane region" description="Helical" evidence="1">
    <location>
        <begin position="6"/>
        <end position="24"/>
    </location>
</feature>
<keyword evidence="1" id="KW-0472">Membrane</keyword>
<proteinExistence type="predicted"/>
<dbReference type="AlphaFoldDB" id="A0A1N7CYP7"/>
<gene>
    <name evidence="2" type="ORF">SAMN05445060_0451</name>
</gene>
<feature type="transmembrane region" description="Helical" evidence="1">
    <location>
        <begin position="65"/>
        <end position="83"/>
    </location>
</feature>
<keyword evidence="1" id="KW-0812">Transmembrane</keyword>
<evidence type="ECO:0000256" key="1">
    <source>
        <dbReference type="SAM" id="Phobius"/>
    </source>
</evidence>
<dbReference type="Proteomes" id="UP000186218">
    <property type="component" value="Unassembled WGS sequence"/>
</dbReference>
<reference evidence="2 3" key="1">
    <citation type="submission" date="2017-01" db="EMBL/GenBank/DDBJ databases">
        <authorList>
            <person name="Mah S.A."/>
            <person name="Swanson W.J."/>
            <person name="Moy G.W."/>
            <person name="Vacquier V.D."/>
        </authorList>
    </citation>
    <scope>NUCLEOTIDE SEQUENCE [LARGE SCALE GENOMIC DNA]</scope>
    <source>
        <strain evidence="2 3">CPCC 203464</strain>
    </source>
</reference>
<evidence type="ECO:0000313" key="2">
    <source>
        <dbReference type="EMBL" id="SIR68713.1"/>
    </source>
</evidence>
<keyword evidence="1" id="KW-1133">Transmembrane helix</keyword>
<evidence type="ECO:0000313" key="3">
    <source>
        <dbReference type="Proteomes" id="UP000186218"/>
    </source>
</evidence>
<feature type="transmembrane region" description="Helical" evidence="1">
    <location>
        <begin position="29"/>
        <end position="45"/>
    </location>
</feature>
<name>A0A1N7CYP7_9NOCA</name>
<dbReference type="STRING" id="1344003.SAMN05445060_0451"/>
<keyword evidence="3" id="KW-1185">Reference proteome</keyword>